<gene>
    <name evidence="1" type="ORF">APZ42_031937</name>
</gene>
<dbReference type="Proteomes" id="UP000076858">
    <property type="component" value="Unassembled WGS sequence"/>
</dbReference>
<protein>
    <submittedName>
        <fullName evidence="1">Uncharacterized protein</fullName>
    </submittedName>
</protein>
<sequence>MVRKNTHAHSSTFGRSFVSFSSFLDAIRIVLKRHPSHHKLLPCISSPFLS</sequence>
<keyword evidence="2" id="KW-1185">Reference proteome</keyword>
<dbReference type="AlphaFoldDB" id="A0A164MEB8"/>
<evidence type="ECO:0000313" key="2">
    <source>
        <dbReference type="Proteomes" id="UP000076858"/>
    </source>
</evidence>
<proteinExistence type="predicted"/>
<accession>A0A164MEB8</accession>
<evidence type="ECO:0000313" key="1">
    <source>
        <dbReference type="EMBL" id="KZS04984.1"/>
    </source>
</evidence>
<reference evidence="1 2" key="1">
    <citation type="submission" date="2016-03" db="EMBL/GenBank/DDBJ databases">
        <title>EvidentialGene: Evidence-directed Construction of Genes on Genomes.</title>
        <authorList>
            <person name="Gilbert D.G."/>
            <person name="Choi J.-H."/>
            <person name="Mockaitis K."/>
            <person name="Colbourne J."/>
            <person name="Pfrender M."/>
        </authorList>
    </citation>
    <scope>NUCLEOTIDE SEQUENCE [LARGE SCALE GENOMIC DNA]</scope>
    <source>
        <strain evidence="1 2">Xinb3</strain>
        <tissue evidence="1">Complete organism</tissue>
    </source>
</reference>
<dbReference type="EMBL" id="LRGB01003024">
    <property type="protein sequence ID" value="KZS04984.1"/>
    <property type="molecule type" value="Genomic_DNA"/>
</dbReference>
<comment type="caution">
    <text evidence="1">The sequence shown here is derived from an EMBL/GenBank/DDBJ whole genome shotgun (WGS) entry which is preliminary data.</text>
</comment>
<name>A0A164MEB8_9CRUS</name>
<organism evidence="1 2">
    <name type="scientific">Daphnia magna</name>
    <dbReference type="NCBI Taxonomy" id="35525"/>
    <lineage>
        <taxon>Eukaryota</taxon>
        <taxon>Metazoa</taxon>
        <taxon>Ecdysozoa</taxon>
        <taxon>Arthropoda</taxon>
        <taxon>Crustacea</taxon>
        <taxon>Branchiopoda</taxon>
        <taxon>Diplostraca</taxon>
        <taxon>Cladocera</taxon>
        <taxon>Anomopoda</taxon>
        <taxon>Daphniidae</taxon>
        <taxon>Daphnia</taxon>
    </lineage>
</organism>